<dbReference type="OMA" id="YPERMNT"/>
<dbReference type="InterPro" id="IPR050288">
    <property type="entry name" value="Cellulose_deg_GH3"/>
</dbReference>
<keyword evidence="6" id="KW-0326">Glycosidase</keyword>
<organism evidence="9 10">
    <name type="scientific">Penicillium rubens (strain ATCC 28089 / DSM 1075 / NRRL 1951 / Wisconsin 54-1255)</name>
    <name type="common">Penicillium chrysogenum</name>
    <dbReference type="NCBI Taxonomy" id="500485"/>
    <lineage>
        <taxon>Eukaryota</taxon>
        <taxon>Fungi</taxon>
        <taxon>Dikarya</taxon>
        <taxon>Ascomycota</taxon>
        <taxon>Pezizomycotina</taxon>
        <taxon>Eurotiomycetes</taxon>
        <taxon>Eurotiomycetidae</taxon>
        <taxon>Eurotiales</taxon>
        <taxon>Aspergillaceae</taxon>
        <taxon>Penicillium</taxon>
        <taxon>Penicillium chrysogenum species complex</taxon>
    </lineage>
</organism>
<dbReference type="GO" id="GO:0000272">
    <property type="term" value="P:polysaccharide catabolic process"/>
    <property type="evidence" value="ECO:0007669"/>
    <property type="project" value="UniProtKB-KW"/>
</dbReference>
<evidence type="ECO:0000256" key="2">
    <source>
        <dbReference type="ARBA" id="ARBA00005336"/>
    </source>
</evidence>
<evidence type="ECO:0000256" key="7">
    <source>
        <dbReference type="ARBA" id="ARBA00023326"/>
    </source>
</evidence>
<dbReference type="SUPFAM" id="SSF52279">
    <property type="entry name" value="Beta-D-glucan exohydrolase, C-terminal domain"/>
    <property type="match status" value="1"/>
</dbReference>
<evidence type="ECO:0000256" key="4">
    <source>
        <dbReference type="ARBA" id="ARBA00022801"/>
    </source>
</evidence>
<keyword evidence="4" id="KW-0378">Hydrolase</keyword>
<dbReference type="HOGENOM" id="CLU_581521_0_0_1"/>
<evidence type="ECO:0000313" key="10">
    <source>
        <dbReference type="Proteomes" id="UP000000724"/>
    </source>
</evidence>
<dbReference type="Gene3D" id="3.40.50.1700">
    <property type="entry name" value="Glycoside hydrolase family 3 C-terminal domain"/>
    <property type="match status" value="1"/>
</dbReference>
<dbReference type="EC" id="3.2.1.21" evidence="3"/>
<keyword evidence="7" id="KW-0624">Polysaccharide degradation</keyword>
<name>B6HRX5_PENRW</name>
<dbReference type="Pfam" id="PF14310">
    <property type="entry name" value="Fn3-like"/>
    <property type="match status" value="1"/>
</dbReference>
<dbReference type="InterPro" id="IPR036962">
    <property type="entry name" value="Glyco_hydro_3_N_sf"/>
</dbReference>
<dbReference type="Gene3D" id="3.20.20.300">
    <property type="entry name" value="Glycoside hydrolase, family 3, N-terminal domain"/>
    <property type="match status" value="1"/>
</dbReference>
<keyword evidence="5" id="KW-0119">Carbohydrate metabolism</keyword>
<evidence type="ECO:0000256" key="3">
    <source>
        <dbReference type="ARBA" id="ARBA00012744"/>
    </source>
</evidence>
<dbReference type="VEuPathDB" id="FungiDB:PCH_Pc22g12570"/>
<dbReference type="InterPro" id="IPR036881">
    <property type="entry name" value="Glyco_hydro_3_C_sf"/>
</dbReference>
<dbReference type="SMART" id="SM01217">
    <property type="entry name" value="Fn3_like"/>
    <property type="match status" value="1"/>
</dbReference>
<dbReference type="STRING" id="500485.B6HRX5"/>
<keyword evidence="10" id="KW-1185">Reference proteome</keyword>
<dbReference type="AlphaFoldDB" id="B6HRX5"/>
<evidence type="ECO:0000256" key="5">
    <source>
        <dbReference type="ARBA" id="ARBA00023277"/>
    </source>
</evidence>
<dbReference type="Gene3D" id="2.60.40.10">
    <property type="entry name" value="Immunoglobulins"/>
    <property type="match status" value="1"/>
</dbReference>
<dbReference type="Pfam" id="PF01915">
    <property type="entry name" value="Glyco_hydro_3_C"/>
    <property type="match status" value="1"/>
</dbReference>
<dbReference type="InterPro" id="IPR026891">
    <property type="entry name" value="Fn3-like"/>
</dbReference>
<dbReference type="InterPro" id="IPR013783">
    <property type="entry name" value="Ig-like_fold"/>
</dbReference>
<dbReference type="PANTHER" id="PTHR42715:SF10">
    <property type="entry name" value="BETA-GLUCOSIDASE"/>
    <property type="match status" value="1"/>
</dbReference>
<dbReference type="OrthoDB" id="76567at2759"/>
<dbReference type="BioCyc" id="PCHR:PC22G12570-MONOMER"/>
<comment type="catalytic activity">
    <reaction evidence="1">
        <text>Hydrolysis of terminal, non-reducing beta-D-glucosyl residues with release of beta-D-glucose.</text>
        <dbReference type="EC" id="3.2.1.21"/>
    </reaction>
</comment>
<gene>
    <name evidence="9" type="ORF">Pc22g12570</name>
    <name evidence="9" type="ORF">PCH_Pc22g12570</name>
</gene>
<evidence type="ECO:0000256" key="6">
    <source>
        <dbReference type="ARBA" id="ARBA00023295"/>
    </source>
</evidence>
<dbReference type="Proteomes" id="UP000000724">
    <property type="component" value="Contig Pc00c22"/>
</dbReference>
<dbReference type="GO" id="GO:0008422">
    <property type="term" value="F:beta-glucosidase activity"/>
    <property type="evidence" value="ECO:0007669"/>
    <property type="project" value="UniProtKB-EC"/>
</dbReference>
<dbReference type="PANTHER" id="PTHR42715">
    <property type="entry name" value="BETA-GLUCOSIDASE"/>
    <property type="match status" value="1"/>
</dbReference>
<evidence type="ECO:0000256" key="1">
    <source>
        <dbReference type="ARBA" id="ARBA00000448"/>
    </source>
</evidence>
<reference evidence="9 10" key="1">
    <citation type="journal article" date="2008" name="Nat. Biotechnol.">
        <title>Genome sequencing and analysis of the filamentous fungus Penicillium chrysogenum.</title>
        <authorList>
            <person name="van den Berg M.A."/>
            <person name="Albang R."/>
            <person name="Albermann K."/>
            <person name="Badger J.H."/>
            <person name="Daran J.-M."/>
            <person name="Driessen A.J.M."/>
            <person name="Garcia-Estrada C."/>
            <person name="Fedorova N.D."/>
            <person name="Harris D.M."/>
            <person name="Heijne W.H.M."/>
            <person name="Joardar V.S."/>
            <person name="Kiel J.A.K.W."/>
            <person name="Kovalchuk A."/>
            <person name="Martin J.F."/>
            <person name="Nierman W.C."/>
            <person name="Nijland J.G."/>
            <person name="Pronk J.T."/>
            <person name="Roubos J.A."/>
            <person name="van der Klei I.J."/>
            <person name="van Peij N.N.M.E."/>
            <person name="Veenhuis M."/>
            <person name="von Doehren H."/>
            <person name="Wagner C."/>
            <person name="Wortman J.R."/>
            <person name="Bovenberg R.A.L."/>
        </authorList>
    </citation>
    <scope>NUCLEOTIDE SEQUENCE [LARGE SCALE GENOMIC DNA]</scope>
    <source>
        <strain evidence="10">ATCC 28089 / DSM 1075 / NRRL 1951 / Wisconsin 54-1255</strain>
    </source>
</reference>
<protein>
    <recommendedName>
        <fullName evidence="3">beta-glucosidase</fullName>
        <ecNumber evidence="3">3.2.1.21</ecNumber>
    </recommendedName>
</protein>
<sequence length="470" mass="52969">MFYEDVLPPTPKYEFKGVQDCLQILDQEVEKYEGNRYSSNPYIIFIVDERTFFDCFENPKQREKLLATSVKAYEPSTNHLLLEMESPAHAAARRAFERIFDRWIGVVSCEIRADGSPMNYRGPGGKNKKPDSAFTPIRSILNRHWPTVVLEVRYAETRSDLENDVKFWLIQAAQNVNVVISVEIFEPAGRVSMKQWKMGEATKRPFPCQQMEFVRKPAPKTEQVTGSLRVPFEDVYLRPKKDGETDWVGFDELISCVAAVNPRTVVVLNNADPVLMPWLDQVSSVLWMGNPGQEGGRATAALLFGDHNPEGRLPLTYPSSVDATVTRNPAYPERMNTETGTALFSEGMNSAYRCTKTSESKEIGDPASRFLLISPIPAPALGWTFPVHIGLPQDASSEYPGVQFAVLTLVGFNDVEITPGATRTATFEVTKKQLSFWRQSDRTWNLARGKRDIWIGSDTETKLLEGKLDI</sequence>
<accession>B6HRX5</accession>
<evidence type="ECO:0000313" key="9">
    <source>
        <dbReference type="EMBL" id="CAP98545.1"/>
    </source>
</evidence>
<dbReference type="InterPro" id="IPR002772">
    <property type="entry name" value="Glyco_hydro_3_C"/>
</dbReference>
<evidence type="ECO:0000259" key="8">
    <source>
        <dbReference type="SMART" id="SM01217"/>
    </source>
</evidence>
<proteinExistence type="inferred from homology"/>
<dbReference type="EMBL" id="AM920437">
    <property type="protein sequence ID" value="CAP98545.1"/>
    <property type="molecule type" value="Genomic_DNA"/>
</dbReference>
<feature type="domain" description="Fibronectin type III-like" evidence="8">
    <location>
        <begin position="383"/>
        <end position="459"/>
    </location>
</feature>
<comment type="similarity">
    <text evidence="2">Belongs to the glycosyl hydrolase 3 family.</text>
</comment>